<evidence type="ECO:0000313" key="1">
    <source>
        <dbReference type="EMBL" id="CAL4138629.1"/>
    </source>
</evidence>
<gene>
    <name evidence="1" type="ORF">MNOR_LOCUS28239</name>
</gene>
<accession>A0AAV2RQP3</accession>
<evidence type="ECO:0000313" key="2">
    <source>
        <dbReference type="Proteomes" id="UP001497623"/>
    </source>
</evidence>
<feature type="non-terminal residue" evidence="1">
    <location>
        <position position="1"/>
    </location>
</feature>
<name>A0AAV2RQP3_MEGNR</name>
<protein>
    <submittedName>
        <fullName evidence="1">Uncharacterized protein</fullName>
    </submittedName>
</protein>
<organism evidence="1 2">
    <name type="scientific">Meganyctiphanes norvegica</name>
    <name type="common">Northern krill</name>
    <name type="synonym">Thysanopoda norvegica</name>
    <dbReference type="NCBI Taxonomy" id="48144"/>
    <lineage>
        <taxon>Eukaryota</taxon>
        <taxon>Metazoa</taxon>
        <taxon>Ecdysozoa</taxon>
        <taxon>Arthropoda</taxon>
        <taxon>Crustacea</taxon>
        <taxon>Multicrustacea</taxon>
        <taxon>Malacostraca</taxon>
        <taxon>Eumalacostraca</taxon>
        <taxon>Eucarida</taxon>
        <taxon>Euphausiacea</taxon>
        <taxon>Euphausiidae</taxon>
        <taxon>Meganyctiphanes</taxon>
    </lineage>
</organism>
<reference evidence="1 2" key="1">
    <citation type="submission" date="2024-05" db="EMBL/GenBank/DDBJ databases">
        <authorList>
            <person name="Wallberg A."/>
        </authorList>
    </citation>
    <scope>NUCLEOTIDE SEQUENCE [LARGE SCALE GENOMIC DNA]</scope>
</reference>
<keyword evidence="2" id="KW-1185">Reference proteome</keyword>
<dbReference type="Proteomes" id="UP001497623">
    <property type="component" value="Unassembled WGS sequence"/>
</dbReference>
<dbReference type="EMBL" id="CAXKWB010030854">
    <property type="protein sequence ID" value="CAL4138629.1"/>
    <property type="molecule type" value="Genomic_DNA"/>
</dbReference>
<dbReference type="AlphaFoldDB" id="A0AAV2RQP3"/>
<sequence length="116" mass="13228">LLVNEQTRTTPTGLNADSFTGTDGTVLVFKQDHISGQKGFYCIAIVGSKGFSMALCQHYRDWSWFYVYAMPSLKRNRISQLQGLCDVWTGLNPYLYTMRNRDTTADTALFVNSWRV</sequence>
<comment type="caution">
    <text evidence="1">The sequence shown here is derived from an EMBL/GenBank/DDBJ whole genome shotgun (WGS) entry which is preliminary data.</text>
</comment>
<proteinExistence type="predicted"/>